<dbReference type="AlphaFoldDB" id="A0AAE1CMC7"/>
<evidence type="ECO:0000313" key="2">
    <source>
        <dbReference type="Proteomes" id="UP001283361"/>
    </source>
</evidence>
<gene>
    <name evidence="1" type="ORF">RRG08_002689</name>
</gene>
<name>A0AAE1CMC7_9GAST</name>
<organism evidence="1 2">
    <name type="scientific">Elysia crispata</name>
    <name type="common">lettuce slug</name>
    <dbReference type="NCBI Taxonomy" id="231223"/>
    <lineage>
        <taxon>Eukaryota</taxon>
        <taxon>Metazoa</taxon>
        <taxon>Spiralia</taxon>
        <taxon>Lophotrochozoa</taxon>
        <taxon>Mollusca</taxon>
        <taxon>Gastropoda</taxon>
        <taxon>Heterobranchia</taxon>
        <taxon>Euthyneura</taxon>
        <taxon>Panpulmonata</taxon>
        <taxon>Sacoglossa</taxon>
        <taxon>Placobranchoidea</taxon>
        <taxon>Plakobranchidae</taxon>
        <taxon>Elysia</taxon>
    </lineage>
</organism>
<protein>
    <submittedName>
        <fullName evidence="1">Uncharacterized protein</fullName>
    </submittedName>
</protein>
<dbReference type="Proteomes" id="UP001283361">
    <property type="component" value="Unassembled WGS sequence"/>
</dbReference>
<reference evidence="1" key="1">
    <citation type="journal article" date="2023" name="G3 (Bethesda)">
        <title>A reference genome for the long-term kleptoplast-retaining sea slug Elysia crispata morphotype clarki.</title>
        <authorList>
            <person name="Eastman K.E."/>
            <person name="Pendleton A.L."/>
            <person name="Shaikh M.A."/>
            <person name="Suttiyut T."/>
            <person name="Ogas R."/>
            <person name="Tomko P."/>
            <person name="Gavelis G."/>
            <person name="Widhalm J.R."/>
            <person name="Wisecaver J.H."/>
        </authorList>
    </citation>
    <scope>NUCLEOTIDE SEQUENCE</scope>
    <source>
        <strain evidence="1">ECLA1</strain>
    </source>
</reference>
<keyword evidence="2" id="KW-1185">Reference proteome</keyword>
<sequence length="216" mass="23878">MLPLSAAGPQTHAIHTLICNCKAESGTNGTFLYSGWNSHIATFTFCLKSHCHLHILSQVTLPPSRSVSSHIATFTFCLKSHCNLHVLSKVILQPLRSVKSHISTFTFNFKSNCNLHFNHFANLVDDFYLNESRIVYNIYLSRIELKVCLAHRVHLATALLAVRVTYLVIIVPTFVSTSQGVGTRVAVHRELNSDLGGLSIMSAETVRQVASVTVTC</sequence>
<comment type="caution">
    <text evidence="1">The sequence shown here is derived from an EMBL/GenBank/DDBJ whole genome shotgun (WGS) entry which is preliminary data.</text>
</comment>
<proteinExistence type="predicted"/>
<accession>A0AAE1CMC7</accession>
<dbReference type="EMBL" id="JAWDGP010007584">
    <property type="protein sequence ID" value="KAK3712359.1"/>
    <property type="molecule type" value="Genomic_DNA"/>
</dbReference>
<evidence type="ECO:0000313" key="1">
    <source>
        <dbReference type="EMBL" id="KAK3712359.1"/>
    </source>
</evidence>